<evidence type="ECO:0000313" key="10">
    <source>
        <dbReference type="EMBL" id="KAL0636090.1"/>
    </source>
</evidence>
<reference evidence="10 11" key="1">
    <citation type="submission" date="2024-02" db="EMBL/GenBank/DDBJ databases">
        <title>Discinaceae phylogenomics.</title>
        <authorList>
            <person name="Dirks A.C."/>
            <person name="James T.Y."/>
        </authorList>
    </citation>
    <scope>NUCLEOTIDE SEQUENCE [LARGE SCALE GENOMIC DNA]</scope>
    <source>
        <strain evidence="10 11">ACD0624</strain>
    </source>
</reference>
<gene>
    <name evidence="10" type="ORF">Q9L58_004996</name>
</gene>
<dbReference type="InterPro" id="IPR005198">
    <property type="entry name" value="Glyco_hydro_76"/>
</dbReference>
<accession>A0ABR3GJI4</accession>
<keyword evidence="9" id="KW-0472">Membrane</keyword>
<evidence type="ECO:0000256" key="9">
    <source>
        <dbReference type="SAM" id="Phobius"/>
    </source>
</evidence>
<evidence type="ECO:0000256" key="3">
    <source>
        <dbReference type="ARBA" id="ARBA00012350"/>
    </source>
</evidence>
<sequence>MLHQVGPDANFMPPNQSKSLGNDDQGFWALSAMSAAERNFPNPPEDQPQWLALAQGVFNSQALRWDTESCGGGLRWQIYSFNAGYTYKNTISNGCMFQLAARLARYTGNATYAEWAEKIYDWTSAIGLLSKDYRLFDGSDLTINCTELNHLQWSYNAGIYLAGSAYMYNFTNGAEPWRTRVEGILNATSVFFINDTMTEVGCESVNMCNVDQRSFKAYLGRFMALTVKMAPFTADYIMPKLRTSAVAAASHCSYGGDSNTCGMIWTKPGWDGKYGVGEQMCALEVIQNTLVLNVAAPFTATNGGSSKGDPGAGTGGDRVPEQSFPDATGKKDRVGAGLATAFVLILLLSGSYFMVV</sequence>
<evidence type="ECO:0000313" key="11">
    <source>
        <dbReference type="Proteomes" id="UP001447188"/>
    </source>
</evidence>
<evidence type="ECO:0000256" key="7">
    <source>
        <dbReference type="ARBA" id="ARBA00023295"/>
    </source>
</evidence>
<dbReference type="Gene3D" id="1.50.10.20">
    <property type="match status" value="1"/>
</dbReference>
<evidence type="ECO:0000256" key="8">
    <source>
        <dbReference type="SAM" id="MobiDB-lite"/>
    </source>
</evidence>
<dbReference type="InterPro" id="IPR008928">
    <property type="entry name" value="6-hairpin_glycosidase_sf"/>
</dbReference>
<feature type="transmembrane region" description="Helical" evidence="9">
    <location>
        <begin position="334"/>
        <end position="355"/>
    </location>
</feature>
<keyword evidence="11" id="KW-1185">Reference proteome</keyword>
<dbReference type="Pfam" id="PF03663">
    <property type="entry name" value="Glyco_hydro_76"/>
    <property type="match status" value="1"/>
</dbReference>
<evidence type="ECO:0000256" key="2">
    <source>
        <dbReference type="ARBA" id="ARBA00009699"/>
    </source>
</evidence>
<keyword evidence="5" id="KW-0378">Hydrolase</keyword>
<keyword evidence="6" id="KW-0325">Glycoprotein</keyword>
<organism evidence="10 11">
    <name type="scientific">Discina gigas</name>
    <dbReference type="NCBI Taxonomy" id="1032678"/>
    <lineage>
        <taxon>Eukaryota</taxon>
        <taxon>Fungi</taxon>
        <taxon>Dikarya</taxon>
        <taxon>Ascomycota</taxon>
        <taxon>Pezizomycotina</taxon>
        <taxon>Pezizomycetes</taxon>
        <taxon>Pezizales</taxon>
        <taxon>Discinaceae</taxon>
        <taxon>Discina</taxon>
    </lineage>
</organism>
<comment type="catalytic activity">
    <reaction evidence="1">
        <text>Random hydrolysis of (1-&gt;6)-alpha-D-mannosidic linkages in unbranched (1-&gt;6)-mannans.</text>
        <dbReference type="EC" id="3.2.1.101"/>
    </reaction>
</comment>
<keyword evidence="7" id="KW-0326">Glycosidase</keyword>
<name>A0ABR3GJI4_9PEZI</name>
<evidence type="ECO:0000256" key="1">
    <source>
        <dbReference type="ARBA" id="ARBA00001452"/>
    </source>
</evidence>
<dbReference type="PANTHER" id="PTHR12145:SF36">
    <property type="entry name" value="MANNAN ENDO-1,6-ALPHA-MANNOSIDASE DCW1"/>
    <property type="match status" value="1"/>
</dbReference>
<keyword evidence="9" id="KW-1133">Transmembrane helix</keyword>
<proteinExistence type="inferred from homology"/>
<dbReference type="InterPro" id="IPR014480">
    <property type="entry name" value="Mannan-1_6-alpha_mannosidase"/>
</dbReference>
<comment type="caution">
    <text evidence="10">The sequence shown here is derived from an EMBL/GenBank/DDBJ whole genome shotgun (WGS) entry which is preliminary data.</text>
</comment>
<protein>
    <recommendedName>
        <fullName evidence="3">mannan endo-1,6-alpha-mannosidase</fullName>
        <ecNumber evidence="3">3.2.1.101</ecNumber>
    </recommendedName>
</protein>
<keyword evidence="4" id="KW-0732">Signal</keyword>
<dbReference type="EMBL" id="JBBBZM010000057">
    <property type="protein sequence ID" value="KAL0636090.1"/>
    <property type="molecule type" value="Genomic_DNA"/>
</dbReference>
<dbReference type="Proteomes" id="UP001447188">
    <property type="component" value="Unassembled WGS sequence"/>
</dbReference>
<dbReference type="SUPFAM" id="SSF48208">
    <property type="entry name" value="Six-hairpin glycosidases"/>
    <property type="match status" value="1"/>
</dbReference>
<dbReference type="EC" id="3.2.1.101" evidence="3"/>
<feature type="region of interest" description="Disordered" evidence="8">
    <location>
        <begin position="303"/>
        <end position="330"/>
    </location>
</feature>
<evidence type="ECO:0000256" key="5">
    <source>
        <dbReference type="ARBA" id="ARBA00022801"/>
    </source>
</evidence>
<comment type="similarity">
    <text evidence="2">Belongs to the glycosyl hydrolase 76 family.</text>
</comment>
<evidence type="ECO:0000256" key="6">
    <source>
        <dbReference type="ARBA" id="ARBA00023180"/>
    </source>
</evidence>
<keyword evidence="9" id="KW-0812">Transmembrane</keyword>
<dbReference type="PANTHER" id="PTHR12145">
    <property type="entry name" value="MANNAN ENDO-1,6-ALPHA-MANNOSIDASE DCW1"/>
    <property type="match status" value="1"/>
</dbReference>
<evidence type="ECO:0000256" key="4">
    <source>
        <dbReference type="ARBA" id="ARBA00022729"/>
    </source>
</evidence>